<dbReference type="FunFam" id="3.30.50.10:FF:000006">
    <property type="entry name" value="Nuclear receptor subfamily 5 group A member"/>
    <property type="match status" value="1"/>
</dbReference>
<proteinExistence type="predicted"/>
<comment type="subcellular location">
    <subcellularLocation>
        <location evidence="1">Nucleus</location>
    </subcellularLocation>
</comment>
<dbReference type="CDD" id="cd07168">
    <property type="entry name" value="NR_DBD_DHR4_like"/>
    <property type="match status" value="1"/>
</dbReference>
<feature type="compositionally biased region" description="Low complexity" evidence="10">
    <location>
        <begin position="130"/>
        <end position="141"/>
    </location>
</feature>
<feature type="region of interest" description="Disordered" evidence="10">
    <location>
        <begin position="95"/>
        <end position="303"/>
    </location>
</feature>
<comment type="caution">
    <text evidence="13">The sequence shown here is derived from an EMBL/GenBank/DDBJ whole genome shotgun (WGS) entry which is preliminary data.</text>
</comment>
<dbReference type="PROSITE" id="PS51843">
    <property type="entry name" value="NR_LBD"/>
    <property type="match status" value="1"/>
</dbReference>
<feature type="compositionally biased region" description="Polar residues" evidence="10">
    <location>
        <begin position="224"/>
        <end position="237"/>
    </location>
</feature>
<keyword evidence="9" id="KW-0539">Nucleus</keyword>
<feature type="region of interest" description="Disordered" evidence="10">
    <location>
        <begin position="748"/>
        <end position="771"/>
    </location>
</feature>
<feature type="compositionally biased region" description="Polar residues" evidence="10">
    <location>
        <begin position="521"/>
        <end position="544"/>
    </location>
</feature>
<dbReference type="GO" id="GO:0000981">
    <property type="term" value="F:DNA-binding transcription factor activity, RNA polymerase II-specific"/>
    <property type="evidence" value="ECO:0007669"/>
    <property type="project" value="UniProtKB-ARBA"/>
</dbReference>
<dbReference type="PROSITE" id="PS51030">
    <property type="entry name" value="NUCLEAR_REC_DBD_2"/>
    <property type="match status" value="1"/>
</dbReference>
<dbReference type="Gene3D" id="1.10.565.10">
    <property type="entry name" value="Retinoid X Receptor"/>
    <property type="match status" value="1"/>
</dbReference>
<feature type="region of interest" description="Disordered" evidence="10">
    <location>
        <begin position="344"/>
        <end position="423"/>
    </location>
</feature>
<dbReference type="PRINTS" id="PR00047">
    <property type="entry name" value="STROIDFINGER"/>
</dbReference>
<evidence type="ECO:0000256" key="8">
    <source>
        <dbReference type="ARBA" id="ARBA00023170"/>
    </source>
</evidence>
<evidence type="ECO:0000256" key="5">
    <source>
        <dbReference type="ARBA" id="ARBA00023015"/>
    </source>
</evidence>
<feature type="compositionally biased region" description="Polar residues" evidence="10">
    <location>
        <begin position="261"/>
        <end position="275"/>
    </location>
</feature>
<evidence type="ECO:0000256" key="7">
    <source>
        <dbReference type="ARBA" id="ARBA00023163"/>
    </source>
</evidence>
<evidence type="ECO:0008006" key="15">
    <source>
        <dbReference type="Google" id="ProtNLM"/>
    </source>
</evidence>
<feature type="compositionally biased region" description="Low complexity" evidence="10">
    <location>
        <begin position="276"/>
        <end position="297"/>
    </location>
</feature>
<evidence type="ECO:0000313" key="14">
    <source>
        <dbReference type="Proteomes" id="UP001168972"/>
    </source>
</evidence>
<dbReference type="SUPFAM" id="SSF48508">
    <property type="entry name" value="Nuclear receptor ligand-binding domain"/>
    <property type="match status" value="1"/>
</dbReference>
<dbReference type="Gene3D" id="3.30.50.10">
    <property type="entry name" value="Erythroid Transcription Factor GATA-1, subunit A"/>
    <property type="match status" value="1"/>
</dbReference>
<dbReference type="PROSITE" id="PS00031">
    <property type="entry name" value="NUCLEAR_REC_DBD_1"/>
    <property type="match status" value="1"/>
</dbReference>
<sequence length="1053" mass="113866">MTLTSSPCELDNMSLFQDLKLKRRKVDSRCSSDDSPVSFGSAGSPLGIPPTDAPSPITFPAPGESVVDTSTSSPDVNMPGSPGCPVVRVKSEFLRSSPSPSAIQRGPITNALSGGGTNKIGYHHHHLHHQQQQQQQQQQHQQQHENARETASPDSVFPEQVMSSTRMSNDESRSYTPAPTSPRVDTSHAVSTTPIQHQHQQQQQQQQQQEQSRNRCDTPERSGELSSGQTKLESDNSVFDGGGGGNGNGGGGGGGGANTRVDVSNQPSPSSQYNISQAPSPSSNSSHSSPHQTQTPTRSRVPSVPAHLLAHHQFWSQNSGVQNFAAQRLLNGVISSVGYGQNVGGNSNNNSNSNNNNNNNNAGSGNSGNITVNGPGPTNIGNNQGNGSNGGATSSSPSNEGMKPPAQRAAPPAPRPPPTVIMGEVGGVRTMIWSAPALEPVPPPAASWTTTASSASCSSSEESAAQLLLNLGQESRGKPPCVSYTSGPPLNMERLWAGDLSQLPAAQQMQALNLTASSSSNQTWVRNGSSVKSEAATQSLQSIATPVAPSLPSQEHEEDETPMICMICEDKATGLHYGIITCEGCKGFFKRTVQNRRVYTCVAEGNCEITKTQRNRCQYCRFKKCIEQGMVLQAVREDRMPGGRNSGAVYNLYKVKYKKHKKTSKASNVNSGNNSTGGVNGSGSLVGNKGTNVGTTMLDKHMAAAAAASTMLDKHMAAAAAAAAHHSQHNQQQHTQLANSFLHHHKITSADPHNSQPTPSHPNHSSSHTGHLVNGTILKTALTNPSEVVHLRQRLDNAVSSSRDRAFPLDTTLAMIQTLIDCDEFQDIATLRNLDELLDHKSDLSEKLCQIGDSIVYKLVQWTKRLPFYLELPVEVHTRLLTHKWHELLVLTTSAYQAMHGQQKFTNVGSDGTGADFMQEVSNNMYKLQTCLTSMMGRPITMDQLRQDVGLMVEKITYVTLMFRRVKLRMEEYVCLKVITMLSQARGGTLELEQIQDRYMSCLRSFVEHSAPQQPGRFHDLLLRLPEVQSAATLLLESKMFYVPFLLNSAIQR</sequence>
<dbReference type="GO" id="GO:0035556">
    <property type="term" value="P:intracellular signal transduction"/>
    <property type="evidence" value="ECO:0007669"/>
    <property type="project" value="UniProtKB-ARBA"/>
</dbReference>
<organism evidence="13 14">
    <name type="scientific">Microctonus hyperodae</name>
    <name type="common">Parasitoid wasp</name>
    <dbReference type="NCBI Taxonomy" id="165561"/>
    <lineage>
        <taxon>Eukaryota</taxon>
        <taxon>Metazoa</taxon>
        <taxon>Ecdysozoa</taxon>
        <taxon>Arthropoda</taxon>
        <taxon>Hexapoda</taxon>
        <taxon>Insecta</taxon>
        <taxon>Pterygota</taxon>
        <taxon>Neoptera</taxon>
        <taxon>Endopterygota</taxon>
        <taxon>Hymenoptera</taxon>
        <taxon>Apocrita</taxon>
        <taxon>Ichneumonoidea</taxon>
        <taxon>Braconidae</taxon>
        <taxon>Euphorinae</taxon>
        <taxon>Microctonus</taxon>
    </lineage>
</organism>
<dbReference type="InterPro" id="IPR001723">
    <property type="entry name" value="Nuclear_hrmn_rcpt"/>
</dbReference>
<evidence type="ECO:0000259" key="11">
    <source>
        <dbReference type="PROSITE" id="PS51030"/>
    </source>
</evidence>
<evidence type="ECO:0000256" key="6">
    <source>
        <dbReference type="ARBA" id="ARBA00023125"/>
    </source>
</evidence>
<feature type="compositionally biased region" description="Low complexity" evidence="10">
    <location>
        <begin position="381"/>
        <end position="410"/>
    </location>
</feature>
<dbReference type="InterPro" id="IPR001628">
    <property type="entry name" value="Znf_hrmn_rcpt"/>
</dbReference>
<feature type="compositionally biased region" description="Gly residues" evidence="10">
    <location>
        <begin position="240"/>
        <end position="257"/>
    </location>
</feature>
<dbReference type="FunFam" id="1.10.565.10:FF:000034">
    <property type="entry name" value="Hormone receptor 4, isoform J"/>
    <property type="match status" value="1"/>
</dbReference>
<feature type="compositionally biased region" description="Pro residues" evidence="10">
    <location>
        <begin position="47"/>
        <end position="59"/>
    </location>
</feature>
<dbReference type="GO" id="GO:0005634">
    <property type="term" value="C:nucleus"/>
    <property type="evidence" value="ECO:0007669"/>
    <property type="project" value="UniProtKB-SubCell"/>
</dbReference>
<dbReference type="PANTHER" id="PTHR48092">
    <property type="entry name" value="KNIRPS-RELATED PROTEIN-RELATED"/>
    <property type="match status" value="1"/>
</dbReference>
<name>A0AA39G259_MICHY</name>
<feature type="compositionally biased region" description="Low complexity" evidence="10">
    <location>
        <begin position="665"/>
        <end position="687"/>
    </location>
</feature>
<keyword evidence="6" id="KW-0238">DNA-binding</keyword>
<evidence type="ECO:0000256" key="2">
    <source>
        <dbReference type="ARBA" id="ARBA00022723"/>
    </source>
</evidence>
<reference evidence="13" key="1">
    <citation type="journal article" date="2023" name="bioRxiv">
        <title>Scaffold-level genome assemblies of two parasitoid biocontrol wasps reveal the parthenogenesis mechanism and an associated novel virus.</title>
        <authorList>
            <person name="Inwood S."/>
            <person name="Skelly J."/>
            <person name="Guhlin J."/>
            <person name="Harrop T."/>
            <person name="Goldson S."/>
            <person name="Dearden P."/>
        </authorList>
    </citation>
    <scope>NUCLEOTIDE SEQUENCE</scope>
    <source>
        <strain evidence="13">Lincoln</strain>
        <tissue evidence="13">Whole body</tissue>
    </source>
</reference>
<feature type="compositionally biased region" description="Low complexity" evidence="10">
    <location>
        <begin position="196"/>
        <end position="211"/>
    </location>
</feature>
<accession>A0AA39G259</accession>
<dbReference type="GO" id="GO:0043565">
    <property type="term" value="F:sequence-specific DNA binding"/>
    <property type="evidence" value="ECO:0007669"/>
    <property type="project" value="InterPro"/>
</dbReference>
<evidence type="ECO:0000256" key="4">
    <source>
        <dbReference type="ARBA" id="ARBA00022833"/>
    </source>
</evidence>
<keyword evidence="4" id="KW-0862">Zinc</keyword>
<dbReference type="SMART" id="SM00430">
    <property type="entry name" value="HOLI"/>
    <property type="match status" value="1"/>
</dbReference>
<evidence type="ECO:0000256" key="1">
    <source>
        <dbReference type="ARBA" id="ARBA00004123"/>
    </source>
</evidence>
<feature type="region of interest" description="Disordered" evidence="10">
    <location>
        <begin position="521"/>
        <end position="558"/>
    </location>
</feature>
<dbReference type="Pfam" id="PF00104">
    <property type="entry name" value="Hormone_recep"/>
    <property type="match status" value="1"/>
</dbReference>
<dbReference type="AlphaFoldDB" id="A0AA39G259"/>
<feature type="domain" description="NR LBD" evidence="12">
    <location>
        <begin position="811"/>
        <end position="1053"/>
    </location>
</feature>
<evidence type="ECO:0000259" key="12">
    <source>
        <dbReference type="PROSITE" id="PS51843"/>
    </source>
</evidence>
<evidence type="ECO:0000256" key="3">
    <source>
        <dbReference type="ARBA" id="ARBA00022771"/>
    </source>
</evidence>
<dbReference type="InterPro" id="IPR013088">
    <property type="entry name" value="Znf_NHR/GATA"/>
</dbReference>
<reference evidence="13" key="2">
    <citation type="submission" date="2023-03" db="EMBL/GenBank/DDBJ databases">
        <authorList>
            <person name="Inwood S.N."/>
            <person name="Skelly J.G."/>
            <person name="Guhlin J."/>
            <person name="Harrop T.W.R."/>
            <person name="Goldson S.G."/>
            <person name="Dearden P.K."/>
        </authorList>
    </citation>
    <scope>NUCLEOTIDE SEQUENCE</scope>
    <source>
        <strain evidence="13">Lincoln</strain>
        <tissue evidence="13">Whole body</tissue>
    </source>
</reference>
<dbReference type="SMART" id="SM00399">
    <property type="entry name" value="ZnF_C4"/>
    <property type="match status" value="1"/>
</dbReference>
<keyword evidence="2" id="KW-0479">Metal-binding</keyword>
<evidence type="ECO:0000313" key="13">
    <source>
        <dbReference type="EMBL" id="KAK0180149.1"/>
    </source>
</evidence>
<dbReference type="InterPro" id="IPR000536">
    <property type="entry name" value="Nucl_hrmn_rcpt_lig-bd"/>
</dbReference>
<keyword evidence="7" id="KW-0804">Transcription</keyword>
<protein>
    <recommendedName>
        <fullName evidence="15">Hormone receptor 4</fullName>
    </recommendedName>
</protein>
<keyword evidence="8" id="KW-0675">Receptor</keyword>
<feature type="compositionally biased region" description="Low complexity" evidence="10">
    <location>
        <begin position="752"/>
        <end position="769"/>
    </location>
</feature>
<feature type="compositionally biased region" description="Low complexity" evidence="10">
    <location>
        <begin position="65"/>
        <end position="76"/>
    </location>
</feature>
<dbReference type="EMBL" id="JAQQBR010000003">
    <property type="protein sequence ID" value="KAK0180149.1"/>
    <property type="molecule type" value="Genomic_DNA"/>
</dbReference>
<evidence type="ECO:0000256" key="10">
    <source>
        <dbReference type="SAM" id="MobiDB-lite"/>
    </source>
</evidence>
<dbReference type="InterPro" id="IPR050200">
    <property type="entry name" value="Nuclear_hormone_rcpt_NR3"/>
</dbReference>
<dbReference type="InterPro" id="IPR035500">
    <property type="entry name" value="NHR-like_dom_sf"/>
</dbReference>
<keyword evidence="3" id="KW-0863">Zinc-finger</keyword>
<keyword evidence="14" id="KW-1185">Reference proteome</keyword>
<dbReference type="PRINTS" id="PR00398">
    <property type="entry name" value="STRDHORMONER"/>
</dbReference>
<dbReference type="Proteomes" id="UP001168972">
    <property type="component" value="Unassembled WGS sequence"/>
</dbReference>
<gene>
    <name evidence="13" type="ORF">PV327_005819</name>
</gene>
<dbReference type="Pfam" id="PF00105">
    <property type="entry name" value="zf-C4"/>
    <property type="match status" value="1"/>
</dbReference>
<feature type="region of interest" description="Disordered" evidence="10">
    <location>
        <begin position="27"/>
        <end position="82"/>
    </location>
</feature>
<feature type="region of interest" description="Disordered" evidence="10">
    <location>
        <begin position="661"/>
        <end position="687"/>
    </location>
</feature>
<feature type="compositionally biased region" description="Basic and acidic residues" evidence="10">
    <location>
        <begin position="212"/>
        <end position="223"/>
    </location>
</feature>
<evidence type="ECO:0000256" key="9">
    <source>
        <dbReference type="ARBA" id="ARBA00023242"/>
    </source>
</evidence>
<keyword evidence="5" id="KW-0805">Transcription regulation</keyword>
<feature type="domain" description="Nuclear receptor" evidence="11">
    <location>
        <begin position="562"/>
        <end position="637"/>
    </location>
</feature>
<dbReference type="GO" id="GO:0008270">
    <property type="term" value="F:zinc ion binding"/>
    <property type="evidence" value="ECO:0007669"/>
    <property type="project" value="UniProtKB-KW"/>
</dbReference>
<dbReference type="SUPFAM" id="SSF57716">
    <property type="entry name" value="Glucocorticoid receptor-like (DNA-binding domain)"/>
    <property type="match status" value="1"/>
</dbReference>
<feature type="compositionally biased region" description="Low complexity" evidence="10">
    <location>
        <begin position="344"/>
        <end position="369"/>
    </location>
</feature>